<feature type="chain" id="PRO_5046213593" evidence="1">
    <location>
        <begin position="28"/>
        <end position="375"/>
    </location>
</feature>
<name>A0ABZ3C6D7_9ACTN</name>
<keyword evidence="1" id="KW-0732">Signal</keyword>
<dbReference type="InterPro" id="IPR015943">
    <property type="entry name" value="WD40/YVTN_repeat-like_dom_sf"/>
</dbReference>
<dbReference type="NCBIfam" id="NF033206">
    <property type="entry name" value="ScyE_fam"/>
    <property type="match status" value="1"/>
</dbReference>
<protein>
    <submittedName>
        <fullName evidence="2">ScyD/ScyE family protein</fullName>
    </submittedName>
</protein>
<sequence length="375" mass="38545">MTTALHARACAALTAVALAALAQPALAADDQPYTVVASGLNSPRHLSFARNGDLYIAESGAPSADAGACADHPEFGEVCLAHTSSITLLDRTGRQSRPVTGLPAIVNADGEATGASDVVALGTTLTVAMGLGGTPELRSLLGSDADLLGTVVEVKTRGGRQRTSVLADLARYEADRDPDAAGADSNPVDVVRDGSHILTVDAGGNSVLRLTGPRRGVREFAVFDQPVLMDPPPIPGPPPGWPTPFPAQSVPTAVAQGPDGAWYVSELTGFPFQPGKATIWRIARDGSRTAYATGLTTVTDLAWDRGTLYAVQISDAGLLSGVQGSLVRVDRSGAHQTVVGDLFAPYGVAIRRGQAYVTTGSVAPGAGQVIQVALR</sequence>
<dbReference type="RefSeq" id="WP_342372338.1">
    <property type="nucleotide sequence ID" value="NZ_CP115965.1"/>
</dbReference>
<dbReference type="EMBL" id="CP115965">
    <property type="protein sequence ID" value="WZW98238.1"/>
    <property type="molecule type" value="Genomic_DNA"/>
</dbReference>
<dbReference type="Gene3D" id="2.130.10.10">
    <property type="entry name" value="YVTN repeat-like/Quinoprotein amine dehydrogenase"/>
    <property type="match status" value="1"/>
</dbReference>
<evidence type="ECO:0000313" key="2">
    <source>
        <dbReference type="EMBL" id="WZW98238.1"/>
    </source>
</evidence>
<reference evidence="2 3" key="1">
    <citation type="journal article" date="2023" name="Environ Microbiome">
        <title>A coral-associated actinobacterium mitigates coral bleaching under heat stress.</title>
        <authorList>
            <person name="Li J."/>
            <person name="Zou Y."/>
            <person name="Li Q."/>
            <person name="Zhang J."/>
            <person name="Bourne D.G."/>
            <person name="Lyu Y."/>
            <person name="Liu C."/>
            <person name="Zhang S."/>
        </authorList>
    </citation>
    <scope>NUCLEOTIDE SEQUENCE [LARGE SCALE GENOMIC DNA]</scope>
    <source>
        <strain evidence="2 3">SCSIO 13291</strain>
    </source>
</reference>
<dbReference type="SUPFAM" id="SSF63829">
    <property type="entry name" value="Calcium-dependent phosphotriesterase"/>
    <property type="match status" value="1"/>
</dbReference>
<gene>
    <name evidence="2" type="ORF">PCC79_15310</name>
</gene>
<dbReference type="Proteomes" id="UP001434337">
    <property type="component" value="Chromosome"/>
</dbReference>
<dbReference type="InterPro" id="IPR048031">
    <property type="entry name" value="ScyD/ScyE-like"/>
</dbReference>
<keyword evidence="3" id="KW-1185">Reference proteome</keyword>
<proteinExistence type="predicted"/>
<evidence type="ECO:0000256" key="1">
    <source>
        <dbReference type="SAM" id="SignalP"/>
    </source>
</evidence>
<evidence type="ECO:0000313" key="3">
    <source>
        <dbReference type="Proteomes" id="UP001434337"/>
    </source>
</evidence>
<organism evidence="2 3">
    <name type="scientific">Propioniciclava soli</name>
    <dbReference type="NCBI Taxonomy" id="2775081"/>
    <lineage>
        <taxon>Bacteria</taxon>
        <taxon>Bacillati</taxon>
        <taxon>Actinomycetota</taxon>
        <taxon>Actinomycetes</taxon>
        <taxon>Propionibacteriales</taxon>
        <taxon>Propionibacteriaceae</taxon>
        <taxon>Propioniciclava</taxon>
    </lineage>
</organism>
<accession>A0ABZ3C6D7</accession>
<feature type="signal peptide" evidence="1">
    <location>
        <begin position="1"/>
        <end position="27"/>
    </location>
</feature>